<dbReference type="EMBL" id="BMAW01067124">
    <property type="protein sequence ID" value="GFT58229.1"/>
    <property type="molecule type" value="Genomic_DNA"/>
</dbReference>
<dbReference type="OrthoDB" id="2789670at2759"/>
<evidence type="ECO:0000256" key="10">
    <source>
        <dbReference type="ARBA" id="ARBA00023004"/>
    </source>
</evidence>
<evidence type="ECO:0008006" key="18">
    <source>
        <dbReference type="Google" id="ProtNLM"/>
    </source>
</evidence>
<evidence type="ECO:0000313" key="15">
    <source>
        <dbReference type="EMBL" id="GFT58229.1"/>
    </source>
</evidence>
<accession>A0A8X6PAX2</accession>
<evidence type="ECO:0000256" key="3">
    <source>
        <dbReference type="ARBA" id="ARBA00004406"/>
    </source>
</evidence>
<comment type="cofactor">
    <cofactor evidence="1">
        <name>heme</name>
        <dbReference type="ChEBI" id="CHEBI:30413"/>
    </cofactor>
</comment>
<evidence type="ECO:0000256" key="8">
    <source>
        <dbReference type="ARBA" id="ARBA00022848"/>
    </source>
</evidence>
<gene>
    <name evidence="15" type="ORF">NPIL_197191</name>
    <name evidence="16" type="ORF">NPIL_433071</name>
    <name evidence="13" type="ORF">NPIL_630481</name>
    <name evidence="14" type="ORF">NPIL_658801</name>
</gene>
<evidence type="ECO:0000256" key="4">
    <source>
        <dbReference type="ARBA" id="ARBA00010617"/>
    </source>
</evidence>
<organism evidence="15 17">
    <name type="scientific">Nephila pilipes</name>
    <name type="common">Giant wood spider</name>
    <name type="synonym">Nephila maculata</name>
    <dbReference type="NCBI Taxonomy" id="299642"/>
    <lineage>
        <taxon>Eukaryota</taxon>
        <taxon>Metazoa</taxon>
        <taxon>Ecdysozoa</taxon>
        <taxon>Arthropoda</taxon>
        <taxon>Chelicerata</taxon>
        <taxon>Arachnida</taxon>
        <taxon>Araneae</taxon>
        <taxon>Araneomorphae</taxon>
        <taxon>Entelegynae</taxon>
        <taxon>Araneoidea</taxon>
        <taxon>Nephilidae</taxon>
        <taxon>Nephila</taxon>
    </lineage>
</organism>
<dbReference type="PANTHER" id="PTHR24292">
    <property type="entry name" value="CYTOCHROME P450"/>
    <property type="match status" value="1"/>
</dbReference>
<evidence type="ECO:0000313" key="14">
    <source>
        <dbReference type="EMBL" id="GFT48351.1"/>
    </source>
</evidence>
<evidence type="ECO:0000256" key="9">
    <source>
        <dbReference type="ARBA" id="ARBA00023002"/>
    </source>
</evidence>
<keyword evidence="9" id="KW-0560">Oxidoreductase</keyword>
<keyword evidence="12" id="KW-0472">Membrane</keyword>
<keyword evidence="17" id="KW-1185">Reference proteome</keyword>
<reference evidence="15" key="1">
    <citation type="submission" date="2020-08" db="EMBL/GenBank/DDBJ databases">
        <title>Multicomponent nature underlies the extraordinary mechanical properties of spider dragline silk.</title>
        <authorList>
            <person name="Kono N."/>
            <person name="Nakamura H."/>
            <person name="Mori M."/>
            <person name="Yoshida Y."/>
            <person name="Ohtoshi R."/>
            <person name="Malay A.D."/>
            <person name="Moran D.A.P."/>
            <person name="Tomita M."/>
            <person name="Numata K."/>
            <person name="Arakawa K."/>
        </authorList>
    </citation>
    <scope>NUCLEOTIDE SEQUENCE</scope>
</reference>
<comment type="subcellular location">
    <subcellularLocation>
        <location evidence="3">Endoplasmic reticulum membrane</location>
        <topology evidence="3">Peripheral membrane protein</topology>
    </subcellularLocation>
    <subcellularLocation>
        <location evidence="2">Microsome membrane</location>
        <topology evidence="2">Peripheral membrane protein</topology>
    </subcellularLocation>
</comment>
<comment type="caution">
    <text evidence="15">The sequence shown here is derived from an EMBL/GenBank/DDBJ whole genome shotgun (WGS) entry which is preliminary data.</text>
</comment>
<keyword evidence="7" id="KW-0256">Endoplasmic reticulum</keyword>
<evidence type="ECO:0000313" key="13">
    <source>
        <dbReference type="EMBL" id="GFS62601.1"/>
    </source>
</evidence>
<evidence type="ECO:0000313" key="17">
    <source>
        <dbReference type="Proteomes" id="UP000887013"/>
    </source>
</evidence>
<evidence type="ECO:0000256" key="7">
    <source>
        <dbReference type="ARBA" id="ARBA00022824"/>
    </source>
</evidence>
<dbReference type="InterPro" id="IPR050476">
    <property type="entry name" value="Insect_CytP450_Detox"/>
</dbReference>
<proteinExistence type="inferred from homology"/>
<dbReference type="GO" id="GO:0005506">
    <property type="term" value="F:iron ion binding"/>
    <property type="evidence" value="ECO:0007669"/>
    <property type="project" value="InterPro"/>
</dbReference>
<dbReference type="GO" id="GO:0020037">
    <property type="term" value="F:heme binding"/>
    <property type="evidence" value="ECO:0007669"/>
    <property type="project" value="InterPro"/>
</dbReference>
<keyword evidence="5" id="KW-0349">Heme</keyword>
<sequence>ATTNAPPTDATIGMLYVCYDSVGHLNDHDREPYLSFRLERVADVDLKLKETEIIIPKDMIVTIPIYALQRDPEVFPNPDVFDPDR</sequence>
<dbReference type="EMBL" id="BMAW01093883">
    <property type="protein sequence ID" value="GFS62601.1"/>
    <property type="molecule type" value="Genomic_DNA"/>
</dbReference>
<evidence type="ECO:0000256" key="11">
    <source>
        <dbReference type="ARBA" id="ARBA00023033"/>
    </source>
</evidence>
<evidence type="ECO:0000256" key="6">
    <source>
        <dbReference type="ARBA" id="ARBA00022723"/>
    </source>
</evidence>
<dbReference type="Gene3D" id="1.10.630.10">
    <property type="entry name" value="Cytochrome P450"/>
    <property type="match status" value="1"/>
</dbReference>
<dbReference type="InterPro" id="IPR001128">
    <property type="entry name" value="Cyt_P450"/>
</dbReference>
<keyword evidence="6" id="KW-0479">Metal-binding</keyword>
<dbReference type="Proteomes" id="UP000887013">
    <property type="component" value="Unassembled WGS sequence"/>
</dbReference>
<keyword evidence="10" id="KW-0408">Iron</keyword>
<dbReference type="InterPro" id="IPR036396">
    <property type="entry name" value="Cyt_P450_sf"/>
</dbReference>
<dbReference type="AlphaFoldDB" id="A0A8X6PAX2"/>
<keyword evidence="8" id="KW-0492">Microsome</keyword>
<evidence type="ECO:0000256" key="2">
    <source>
        <dbReference type="ARBA" id="ARBA00004174"/>
    </source>
</evidence>
<dbReference type="EMBL" id="BMAW01082288">
    <property type="protein sequence ID" value="GFU28452.1"/>
    <property type="molecule type" value="Genomic_DNA"/>
</dbReference>
<evidence type="ECO:0000256" key="1">
    <source>
        <dbReference type="ARBA" id="ARBA00001971"/>
    </source>
</evidence>
<evidence type="ECO:0000313" key="16">
    <source>
        <dbReference type="EMBL" id="GFU28452.1"/>
    </source>
</evidence>
<protein>
    <recommendedName>
        <fullName evidence="18">Cytochrome P450</fullName>
    </recommendedName>
</protein>
<dbReference type="GO" id="GO:0004497">
    <property type="term" value="F:monooxygenase activity"/>
    <property type="evidence" value="ECO:0007669"/>
    <property type="project" value="UniProtKB-KW"/>
</dbReference>
<dbReference type="GO" id="GO:0005789">
    <property type="term" value="C:endoplasmic reticulum membrane"/>
    <property type="evidence" value="ECO:0007669"/>
    <property type="project" value="UniProtKB-SubCell"/>
</dbReference>
<feature type="non-terminal residue" evidence="15">
    <location>
        <position position="1"/>
    </location>
</feature>
<dbReference type="EMBL" id="BMAW01111497">
    <property type="protein sequence ID" value="GFT48351.1"/>
    <property type="molecule type" value="Genomic_DNA"/>
</dbReference>
<comment type="similarity">
    <text evidence="4">Belongs to the cytochrome P450 family.</text>
</comment>
<keyword evidence="11" id="KW-0503">Monooxygenase</keyword>
<evidence type="ECO:0000256" key="12">
    <source>
        <dbReference type="ARBA" id="ARBA00023136"/>
    </source>
</evidence>
<evidence type="ECO:0000256" key="5">
    <source>
        <dbReference type="ARBA" id="ARBA00022617"/>
    </source>
</evidence>
<dbReference type="PANTHER" id="PTHR24292:SF54">
    <property type="entry name" value="CYP9F3-RELATED"/>
    <property type="match status" value="1"/>
</dbReference>
<dbReference type="Pfam" id="PF00067">
    <property type="entry name" value="p450"/>
    <property type="match status" value="1"/>
</dbReference>
<dbReference type="GO" id="GO:0016705">
    <property type="term" value="F:oxidoreductase activity, acting on paired donors, with incorporation or reduction of molecular oxygen"/>
    <property type="evidence" value="ECO:0007669"/>
    <property type="project" value="InterPro"/>
</dbReference>
<dbReference type="SUPFAM" id="SSF48264">
    <property type="entry name" value="Cytochrome P450"/>
    <property type="match status" value="1"/>
</dbReference>
<name>A0A8X6PAX2_NEPPI</name>